<dbReference type="AlphaFoldDB" id="A0A1F7UK04"/>
<feature type="signal peptide" evidence="1">
    <location>
        <begin position="1"/>
        <end position="25"/>
    </location>
</feature>
<name>A0A1F7UK04_9BACT</name>
<dbReference type="Proteomes" id="UP000176603">
    <property type="component" value="Unassembled WGS sequence"/>
</dbReference>
<protein>
    <submittedName>
        <fullName evidence="2">Uncharacterized protein</fullName>
    </submittedName>
</protein>
<keyword evidence="1" id="KW-0732">Signal</keyword>
<evidence type="ECO:0000313" key="3">
    <source>
        <dbReference type="Proteomes" id="UP000176603"/>
    </source>
</evidence>
<evidence type="ECO:0000256" key="1">
    <source>
        <dbReference type="SAM" id="SignalP"/>
    </source>
</evidence>
<comment type="caution">
    <text evidence="2">The sequence shown here is derived from an EMBL/GenBank/DDBJ whole genome shotgun (WGS) entry which is preliminary data.</text>
</comment>
<dbReference type="STRING" id="1802399.A3E39_01595"/>
<dbReference type="EMBL" id="MGEH01000027">
    <property type="protein sequence ID" value="OGL78610.1"/>
    <property type="molecule type" value="Genomic_DNA"/>
</dbReference>
<evidence type="ECO:0000313" key="2">
    <source>
        <dbReference type="EMBL" id="OGL78610.1"/>
    </source>
</evidence>
<proteinExistence type="predicted"/>
<sequence length="306" mass="33546">MTSKVRRVFFIAGAMLLVGFGCSKAASPQTEKPLDVSAIQRMSPKDAARAIRFKQGSSFEIHQGALLVQGQWVEGDPALSQRVVTLNSFVPNRTAETQWTLQQKVLTDEYKKALEDFQKGATSTEPRPSYGLLVTAGSMKGILLNDTHKLFFPVLWPEGEAARSSSAVWVSEPVYQELTRTRNSTVYLNFADELQLLALGNADVATSLNVMLKQGDDVSARVDLDLMKAEGDVGEATIQVNGKEVKVQVIKARNWYGEMTVLDNPENPLILKFILNPPVSGDAAEASKGMSLLKGLLSFEITRIDL</sequence>
<reference evidence="2 3" key="1">
    <citation type="journal article" date="2016" name="Nat. Commun.">
        <title>Thousands of microbial genomes shed light on interconnected biogeochemical processes in an aquifer system.</title>
        <authorList>
            <person name="Anantharaman K."/>
            <person name="Brown C.T."/>
            <person name="Hug L.A."/>
            <person name="Sharon I."/>
            <person name="Castelle C.J."/>
            <person name="Probst A.J."/>
            <person name="Thomas B.C."/>
            <person name="Singh A."/>
            <person name="Wilkins M.J."/>
            <person name="Karaoz U."/>
            <person name="Brodie E.L."/>
            <person name="Williams K.H."/>
            <person name="Hubbard S.S."/>
            <person name="Banfield J.F."/>
        </authorList>
    </citation>
    <scope>NUCLEOTIDE SEQUENCE [LARGE SCALE GENOMIC DNA]</scope>
</reference>
<accession>A0A1F7UK04</accession>
<dbReference type="PROSITE" id="PS51257">
    <property type="entry name" value="PROKAR_LIPOPROTEIN"/>
    <property type="match status" value="1"/>
</dbReference>
<feature type="chain" id="PRO_5009533075" evidence="1">
    <location>
        <begin position="26"/>
        <end position="306"/>
    </location>
</feature>
<organism evidence="2 3">
    <name type="scientific">Candidatus Uhrbacteria bacterium RIFCSPHIGHO2_12_FULL_60_25</name>
    <dbReference type="NCBI Taxonomy" id="1802399"/>
    <lineage>
        <taxon>Bacteria</taxon>
        <taxon>Candidatus Uhriibacteriota</taxon>
    </lineage>
</organism>
<gene>
    <name evidence="2" type="ORF">A3E39_01595</name>
</gene>